<feature type="transmembrane region" description="Helical" evidence="5">
    <location>
        <begin position="184"/>
        <end position="204"/>
    </location>
</feature>
<evidence type="ECO:0000313" key="7">
    <source>
        <dbReference type="EMBL" id="BBO30474.1"/>
    </source>
</evidence>
<dbReference type="InterPro" id="IPR020846">
    <property type="entry name" value="MFS_dom"/>
</dbReference>
<sequence length="432" mass="46155">MGMIVTNSSADAEVADPGETSAEFRYWQWRILLSSMVGYAFFYFVRKNFSFAIPAIGVELGYTKEDLGWCLSAHGVLYGVSRFANGIIADRVNARWFMAGGLAICGALNLAFGFSNTLTLFIALWALNGWFQGMGFPPCTRLMTHWFSPKRLASVMSVWNVGHSVGGAGVAVLCGYLVGVDWRLCFLVPAGIAIAGAIALAIALRDTPESMGLPPVAGTAHTAVSETDSLWSTLRRLVFTNKYIWLLSLANFFVYIVRYGVVDWAPTFLKEAKGFELETEAGWTVGAFEVAGILGMISSGWITDHVFGGRGTRACLFYMLGCCSALLVFWLVPVESIAANAAILAVAGFFIYGPQCLIGIAAANLATKRAAAASAGLTGLFGYASTLVSGVGIGWLADKHGWNAAFVLLAISAGIGSLLFALCWPAKAHGYD</sequence>
<dbReference type="InterPro" id="IPR051337">
    <property type="entry name" value="OPA_Antiporter"/>
</dbReference>
<dbReference type="KEGG" id="lpav:PLANPX_0086"/>
<dbReference type="InterPro" id="IPR036259">
    <property type="entry name" value="MFS_trans_sf"/>
</dbReference>
<dbReference type="AlphaFoldDB" id="A0A5K7X1F3"/>
<evidence type="ECO:0000256" key="2">
    <source>
        <dbReference type="ARBA" id="ARBA00022692"/>
    </source>
</evidence>
<evidence type="ECO:0000313" key="8">
    <source>
        <dbReference type="Proteomes" id="UP000326837"/>
    </source>
</evidence>
<keyword evidence="3 5" id="KW-1133">Transmembrane helix</keyword>
<protein>
    <submittedName>
        <fullName evidence="7">Glycerol-3-phosphate transporter</fullName>
    </submittedName>
</protein>
<dbReference type="Proteomes" id="UP000326837">
    <property type="component" value="Chromosome"/>
</dbReference>
<accession>A0A5K7X1F3</accession>
<dbReference type="Pfam" id="PF07690">
    <property type="entry name" value="MFS_1"/>
    <property type="match status" value="1"/>
</dbReference>
<dbReference type="GO" id="GO:0061513">
    <property type="term" value="F:glucose 6-phosphate:phosphate antiporter activity"/>
    <property type="evidence" value="ECO:0007669"/>
    <property type="project" value="TreeGrafter"/>
</dbReference>
<feature type="transmembrane region" description="Helical" evidence="5">
    <location>
        <begin position="243"/>
        <end position="261"/>
    </location>
</feature>
<dbReference type="GO" id="GO:0012505">
    <property type="term" value="C:endomembrane system"/>
    <property type="evidence" value="ECO:0007669"/>
    <property type="project" value="UniProtKB-SubCell"/>
</dbReference>
<dbReference type="PANTHER" id="PTHR43826">
    <property type="entry name" value="GLUCOSE-6-PHOSPHATE EXCHANGER SLC37A4"/>
    <property type="match status" value="1"/>
</dbReference>
<evidence type="ECO:0000259" key="6">
    <source>
        <dbReference type="PROSITE" id="PS50850"/>
    </source>
</evidence>
<feature type="transmembrane region" description="Helical" evidence="5">
    <location>
        <begin position="375"/>
        <end position="396"/>
    </location>
</feature>
<dbReference type="InterPro" id="IPR011701">
    <property type="entry name" value="MFS"/>
</dbReference>
<gene>
    <name evidence="7" type="ORF">PLANPX_0086</name>
</gene>
<organism evidence="7 8">
    <name type="scientific">Lacipirellula parvula</name>
    <dbReference type="NCBI Taxonomy" id="2650471"/>
    <lineage>
        <taxon>Bacteria</taxon>
        <taxon>Pseudomonadati</taxon>
        <taxon>Planctomycetota</taxon>
        <taxon>Planctomycetia</taxon>
        <taxon>Pirellulales</taxon>
        <taxon>Lacipirellulaceae</taxon>
        <taxon>Lacipirellula</taxon>
    </lineage>
</organism>
<feature type="transmembrane region" description="Helical" evidence="5">
    <location>
        <begin position="92"/>
        <end position="112"/>
    </location>
</feature>
<dbReference type="GO" id="GO:0035435">
    <property type="term" value="P:phosphate ion transmembrane transport"/>
    <property type="evidence" value="ECO:0007669"/>
    <property type="project" value="TreeGrafter"/>
</dbReference>
<keyword evidence="4 5" id="KW-0472">Membrane</keyword>
<feature type="transmembrane region" description="Helical" evidence="5">
    <location>
        <begin position="338"/>
        <end position="363"/>
    </location>
</feature>
<dbReference type="PANTHER" id="PTHR43826:SF3">
    <property type="entry name" value="GLUCOSE-6-PHOSPHATE EXCHANGER SLC37A4"/>
    <property type="match status" value="1"/>
</dbReference>
<comment type="subcellular location">
    <subcellularLocation>
        <location evidence="1">Endomembrane system</location>
        <topology evidence="1">Multi-pass membrane protein</topology>
    </subcellularLocation>
</comment>
<feature type="transmembrane region" description="Helical" evidence="5">
    <location>
        <begin position="157"/>
        <end position="178"/>
    </location>
</feature>
<feature type="transmembrane region" description="Helical" evidence="5">
    <location>
        <begin position="402"/>
        <end position="424"/>
    </location>
</feature>
<feature type="transmembrane region" description="Helical" evidence="5">
    <location>
        <begin position="118"/>
        <end position="136"/>
    </location>
</feature>
<dbReference type="GO" id="GO:0005886">
    <property type="term" value="C:plasma membrane"/>
    <property type="evidence" value="ECO:0007669"/>
    <property type="project" value="TreeGrafter"/>
</dbReference>
<dbReference type="Gene3D" id="1.20.1250.20">
    <property type="entry name" value="MFS general substrate transporter like domains"/>
    <property type="match status" value="2"/>
</dbReference>
<dbReference type="RefSeq" id="WP_198421825.1">
    <property type="nucleotide sequence ID" value="NZ_AP021861.1"/>
</dbReference>
<dbReference type="PIRSF" id="PIRSF002808">
    <property type="entry name" value="Hexose_phosphate_transp"/>
    <property type="match status" value="1"/>
</dbReference>
<evidence type="ECO:0000256" key="3">
    <source>
        <dbReference type="ARBA" id="ARBA00022989"/>
    </source>
</evidence>
<reference evidence="8" key="1">
    <citation type="submission" date="2019-10" db="EMBL/GenBank/DDBJ databases">
        <title>Lacipirellula parvula gen. nov., sp. nov., representing a lineage of planctomycetes widespread in freshwater anoxic habitats, and description of the family Lacipirellulaceae.</title>
        <authorList>
            <person name="Dedysh S.N."/>
            <person name="Kulichevskaya I.S."/>
            <person name="Beletsky A.V."/>
            <person name="Rakitin A.L."/>
            <person name="Mardanov A.V."/>
            <person name="Ivanova A.A."/>
            <person name="Saltykova V.X."/>
            <person name="Rijpstra W.I.C."/>
            <person name="Sinninghe Damste J.S."/>
            <person name="Ravin N.V."/>
        </authorList>
    </citation>
    <scope>NUCLEOTIDE SEQUENCE [LARGE SCALE GENOMIC DNA]</scope>
    <source>
        <strain evidence="8">PX69</strain>
    </source>
</reference>
<name>A0A5K7X1F3_9BACT</name>
<dbReference type="EMBL" id="AP021861">
    <property type="protein sequence ID" value="BBO30474.1"/>
    <property type="molecule type" value="Genomic_DNA"/>
</dbReference>
<feature type="transmembrane region" description="Helical" evidence="5">
    <location>
        <begin position="314"/>
        <end position="332"/>
    </location>
</feature>
<evidence type="ECO:0000256" key="1">
    <source>
        <dbReference type="ARBA" id="ARBA00004127"/>
    </source>
</evidence>
<feature type="transmembrane region" description="Helical" evidence="5">
    <location>
        <begin position="27"/>
        <end position="45"/>
    </location>
</feature>
<evidence type="ECO:0000256" key="4">
    <source>
        <dbReference type="ARBA" id="ARBA00023136"/>
    </source>
</evidence>
<feature type="transmembrane region" description="Helical" evidence="5">
    <location>
        <begin position="281"/>
        <end position="302"/>
    </location>
</feature>
<keyword evidence="8" id="KW-1185">Reference proteome</keyword>
<evidence type="ECO:0000256" key="5">
    <source>
        <dbReference type="SAM" id="Phobius"/>
    </source>
</evidence>
<dbReference type="InterPro" id="IPR000849">
    <property type="entry name" value="Sugar_P_transporter"/>
</dbReference>
<proteinExistence type="predicted"/>
<keyword evidence="2 5" id="KW-0812">Transmembrane</keyword>
<feature type="domain" description="Major facilitator superfamily (MFS) profile" evidence="6">
    <location>
        <begin position="31"/>
        <end position="428"/>
    </location>
</feature>
<dbReference type="PROSITE" id="PS50850">
    <property type="entry name" value="MFS"/>
    <property type="match status" value="1"/>
</dbReference>
<dbReference type="SUPFAM" id="SSF103473">
    <property type="entry name" value="MFS general substrate transporter"/>
    <property type="match status" value="1"/>
</dbReference>